<reference evidence="2 4" key="2">
    <citation type="journal article" date="2014" name="BMC Genomics">
        <title>An improved genome release (version Mt4.0) for the model legume Medicago truncatula.</title>
        <authorList>
            <person name="Tang H."/>
            <person name="Krishnakumar V."/>
            <person name="Bidwell S."/>
            <person name="Rosen B."/>
            <person name="Chan A."/>
            <person name="Zhou S."/>
            <person name="Gentzbittel L."/>
            <person name="Childs K.L."/>
            <person name="Yandell M."/>
            <person name="Gundlach H."/>
            <person name="Mayer K.F."/>
            <person name="Schwartz D.C."/>
            <person name="Town C.D."/>
        </authorList>
    </citation>
    <scope>GENOME REANNOTATION</scope>
    <source>
        <strain evidence="3 4">cv. Jemalong A17</strain>
    </source>
</reference>
<organism evidence="2 4">
    <name type="scientific">Medicago truncatula</name>
    <name type="common">Barrel medic</name>
    <name type="synonym">Medicago tribuloides</name>
    <dbReference type="NCBI Taxonomy" id="3880"/>
    <lineage>
        <taxon>Eukaryota</taxon>
        <taxon>Viridiplantae</taxon>
        <taxon>Streptophyta</taxon>
        <taxon>Embryophyta</taxon>
        <taxon>Tracheophyta</taxon>
        <taxon>Spermatophyta</taxon>
        <taxon>Magnoliopsida</taxon>
        <taxon>eudicotyledons</taxon>
        <taxon>Gunneridae</taxon>
        <taxon>Pentapetalae</taxon>
        <taxon>rosids</taxon>
        <taxon>fabids</taxon>
        <taxon>Fabales</taxon>
        <taxon>Fabaceae</taxon>
        <taxon>Papilionoideae</taxon>
        <taxon>50 kb inversion clade</taxon>
        <taxon>NPAAA clade</taxon>
        <taxon>Hologalegina</taxon>
        <taxon>IRL clade</taxon>
        <taxon>Trifolieae</taxon>
        <taxon>Medicago</taxon>
    </lineage>
</organism>
<proteinExistence type="predicted"/>
<dbReference type="PaxDb" id="3880-AET03772"/>
<evidence type="ECO:0000313" key="4">
    <source>
        <dbReference type="Proteomes" id="UP000002051"/>
    </source>
</evidence>
<protein>
    <submittedName>
        <fullName evidence="2">Transmembrane protein, putative</fullName>
    </submittedName>
</protein>
<evidence type="ECO:0000313" key="2">
    <source>
        <dbReference type="EMBL" id="AET03772.1"/>
    </source>
</evidence>
<keyword evidence="1 2" id="KW-0812">Transmembrane</keyword>
<name>G7LC22_MEDTR</name>
<reference evidence="3" key="3">
    <citation type="submission" date="2015-04" db="UniProtKB">
        <authorList>
            <consortium name="EnsemblPlants"/>
        </authorList>
    </citation>
    <scope>IDENTIFICATION</scope>
    <source>
        <strain evidence="3">cv. Jemalong A17</strain>
    </source>
</reference>
<evidence type="ECO:0000313" key="3">
    <source>
        <dbReference type="EnsemblPlants" id="AET03772"/>
    </source>
</evidence>
<keyword evidence="1" id="KW-1133">Transmembrane helix</keyword>
<dbReference type="AlphaFoldDB" id="G7LC22"/>
<dbReference type="Proteomes" id="UP000002051">
    <property type="component" value="Chromosome 8"/>
</dbReference>
<sequence length="64" mass="7684">MRYKVVIYYLSVQPMKNTKATKPPFSFVILSYLNFSPFPFVTYLLLAHTKNNIDYFVMTFHKRI</sequence>
<accession>G7LC22</accession>
<gene>
    <name evidence="2" type="ordered locus">MTR_8g075490</name>
</gene>
<reference evidence="2 4" key="1">
    <citation type="journal article" date="2011" name="Nature">
        <title>The Medicago genome provides insight into the evolution of rhizobial symbioses.</title>
        <authorList>
            <person name="Young N.D."/>
            <person name="Debelle F."/>
            <person name="Oldroyd G.E."/>
            <person name="Geurts R."/>
            <person name="Cannon S.B."/>
            <person name="Udvardi M.K."/>
            <person name="Benedito V.A."/>
            <person name="Mayer K.F."/>
            <person name="Gouzy J."/>
            <person name="Schoof H."/>
            <person name="Van de Peer Y."/>
            <person name="Proost S."/>
            <person name="Cook D.R."/>
            <person name="Meyers B.C."/>
            <person name="Spannagl M."/>
            <person name="Cheung F."/>
            <person name="De Mita S."/>
            <person name="Krishnakumar V."/>
            <person name="Gundlach H."/>
            <person name="Zhou S."/>
            <person name="Mudge J."/>
            <person name="Bharti A.K."/>
            <person name="Murray J.D."/>
            <person name="Naoumkina M.A."/>
            <person name="Rosen B."/>
            <person name="Silverstein K.A."/>
            <person name="Tang H."/>
            <person name="Rombauts S."/>
            <person name="Zhao P.X."/>
            <person name="Zhou P."/>
            <person name="Barbe V."/>
            <person name="Bardou P."/>
            <person name="Bechner M."/>
            <person name="Bellec A."/>
            <person name="Berger A."/>
            <person name="Berges H."/>
            <person name="Bidwell S."/>
            <person name="Bisseling T."/>
            <person name="Choisne N."/>
            <person name="Couloux A."/>
            <person name="Denny R."/>
            <person name="Deshpande S."/>
            <person name="Dai X."/>
            <person name="Doyle J.J."/>
            <person name="Dudez A.M."/>
            <person name="Farmer A.D."/>
            <person name="Fouteau S."/>
            <person name="Franken C."/>
            <person name="Gibelin C."/>
            <person name="Gish J."/>
            <person name="Goldstein S."/>
            <person name="Gonzalez A.J."/>
            <person name="Green P.J."/>
            <person name="Hallab A."/>
            <person name="Hartog M."/>
            <person name="Hua A."/>
            <person name="Humphray S.J."/>
            <person name="Jeong D.H."/>
            <person name="Jing Y."/>
            <person name="Jocker A."/>
            <person name="Kenton S.M."/>
            <person name="Kim D.J."/>
            <person name="Klee K."/>
            <person name="Lai H."/>
            <person name="Lang C."/>
            <person name="Lin S."/>
            <person name="Macmil S.L."/>
            <person name="Magdelenat G."/>
            <person name="Matthews L."/>
            <person name="McCorrison J."/>
            <person name="Monaghan E.L."/>
            <person name="Mun J.H."/>
            <person name="Najar F.Z."/>
            <person name="Nicholson C."/>
            <person name="Noirot C."/>
            <person name="O'Bleness M."/>
            <person name="Paule C.R."/>
            <person name="Poulain J."/>
            <person name="Prion F."/>
            <person name="Qin B."/>
            <person name="Qu C."/>
            <person name="Retzel E.F."/>
            <person name="Riddle C."/>
            <person name="Sallet E."/>
            <person name="Samain S."/>
            <person name="Samson N."/>
            <person name="Sanders I."/>
            <person name="Saurat O."/>
            <person name="Scarpelli C."/>
            <person name="Schiex T."/>
            <person name="Segurens B."/>
            <person name="Severin A.J."/>
            <person name="Sherrier D.J."/>
            <person name="Shi R."/>
            <person name="Sims S."/>
            <person name="Singer S.R."/>
            <person name="Sinharoy S."/>
            <person name="Sterck L."/>
            <person name="Viollet A."/>
            <person name="Wang B.B."/>
            <person name="Wang K."/>
            <person name="Wang M."/>
            <person name="Wang X."/>
            <person name="Warfsmann J."/>
            <person name="Weissenbach J."/>
            <person name="White D.D."/>
            <person name="White J.D."/>
            <person name="Wiley G.B."/>
            <person name="Wincker P."/>
            <person name="Xing Y."/>
            <person name="Yang L."/>
            <person name="Yao Z."/>
            <person name="Ying F."/>
            <person name="Zhai J."/>
            <person name="Zhou L."/>
            <person name="Zuber A."/>
            <person name="Denarie J."/>
            <person name="Dixon R.A."/>
            <person name="May G.D."/>
            <person name="Schwartz D.C."/>
            <person name="Rogers J."/>
            <person name="Quetier F."/>
            <person name="Town C.D."/>
            <person name="Roe B.A."/>
        </authorList>
    </citation>
    <scope>NUCLEOTIDE SEQUENCE [LARGE SCALE GENOMIC DNA]</scope>
    <source>
        <strain evidence="2">A17</strain>
        <strain evidence="3 4">cv. Jemalong A17</strain>
    </source>
</reference>
<dbReference type="EnsemblPlants" id="AET03772">
    <property type="protein sequence ID" value="AET03772"/>
    <property type="gene ID" value="MTR_8g075490"/>
</dbReference>
<dbReference type="HOGENOM" id="CLU_2871071_0_0_1"/>
<keyword evidence="1" id="KW-0472">Membrane</keyword>
<keyword evidence="4" id="KW-1185">Reference proteome</keyword>
<dbReference type="EMBL" id="CM001224">
    <property type="protein sequence ID" value="AET03772.1"/>
    <property type="molecule type" value="Genomic_DNA"/>
</dbReference>
<feature type="transmembrane region" description="Helical" evidence="1">
    <location>
        <begin position="25"/>
        <end position="46"/>
    </location>
</feature>
<evidence type="ECO:0000256" key="1">
    <source>
        <dbReference type="SAM" id="Phobius"/>
    </source>
</evidence>